<dbReference type="RefSeq" id="WP_212595648.1">
    <property type="nucleotide sequence ID" value="NZ_CP073587.1"/>
</dbReference>
<dbReference type="PANTHER" id="PTHR46124:SF3">
    <property type="entry name" value="HYDROLASE"/>
    <property type="match status" value="1"/>
</dbReference>
<gene>
    <name evidence="1" type="ORF">KDN34_04060</name>
</gene>
<dbReference type="Pfam" id="PF01026">
    <property type="entry name" value="TatD_DNase"/>
    <property type="match status" value="1"/>
</dbReference>
<dbReference type="EMBL" id="CP073587">
    <property type="protein sequence ID" value="QUN06636.1"/>
    <property type="molecule type" value="Genomic_DNA"/>
</dbReference>
<dbReference type="GO" id="GO:0016787">
    <property type="term" value="F:hydrolase activity"/>
    <property type="evidence" value="ECO:0007669"/>
    <property type="project" value="UniProtKB-KW"/>
</dbReference>
<keyword evidence="2" id="KW-1185">Reference proteome</keyword>
<evidence type="ECO:0000313" key="2">
    <source>
        <dbReference type="Proteomes" id="UP000679575"/>
    </source>
</evidence>
<organism evidence="1 2">
    <name type="scientific">Shewanella yunxiaonensis</name>
    <dbReference type="NCBI Taxonomy" id="2829809"/>
    <lineage>
        <taxon>Bacteria</taxon>
        <taxon>Pseudomonadati</taxon>
        <taxon>Pseudomonadota</taxon>
        <taxon>Gammaproteobacteria</taxon>
        <taxon>Alteromonadales</taxon>
        <taxon>Shewanellaceae</taxon>
        <taxon>Shewanella</taxon>
    </lineage>
</organism>
<proteinExistence type="predicted"/>
<keyword evidence="1" id="KW-0378">Hydrolase</keyword>
<dbReference type="InterPro" id="IPR001130">
    <property type="entry name" value="TatD-like"/>
</dbReference>
<evidence type="ECO:0000313" key="1">
    <source>
        <dbReference type="EMBL" id="QUN06636.1"/>
    </source>
</evidence>
<sequence length="280" mass="31143">MLASSVDMLMLTDSHAHFDAPEFDADREQLFLEMRQSGISGALIPGISPANWARQRQIAIEYQCDYALGIHPWYCPPDIPAAVALLEQQLQQHLSDPLLVAIGECGLDKPRAQLADDDARRVDWAQQVALLTPQLALAQKYQMPVVLHAVRCHHEMQAILQQFPNCHGVIHGFSGSYEVALKYWQMGFRLGIGGLLLDSSAKKLRSAVKRLPLTALLAETDAPSMTPVTAKDRRNTPLTLLPVVAEIAILQGTSNVLVSEQLENNFVQLFERKTELREHP</sequence>
<protein>
    <submittedName>
        <fullName evidence="1">TatD family hydrolase</fullName>
    </submittedName>
</protein>
<dbReference type="CDD" id="cd01310">
    <property type="entry name" value="TatD_DNAse"/>
    <property type="match status" value="1"/>
</dbReference>
<dbReference type="SUPFAM" id="SSF51556">
    <property type="entry name" value="Metallo-dependent hydrolases"/>
    <property type="match status" value="1"/>
</dbReference>
<dbReference type="PIRSF" id="PIRSF005902">
    <property type="entry name" value="DNase_TatD"/>
    <property type="match status" value="1"/>
</dbReference>
<accession>A0ABX7YWU5</accession>
<dbReference type="Proteomes" id="UP000679575">
    <property type="component" value="Chromosome"/>
</dbReference>
<reference evidence="1 2" key="1">
    <citation type="submission" date="2021-04" db="EMBL/GenBank/DDBJ databases">
        <title>Novel species identification of genus Shewanella.</title>
        <authorList>
            <person name="Liu G."/>
        </authorList>
    </citation>
    <scope>NUCLEOTIDE SEQUENCE [LARGE SCALE GENOMIC DNA]</scope>
    <source>
        <strain evidence="1 2">FJAT-54481</strain>
    </source>
</reference>
<dbReference type="InterPro" id="IPR032466">
    <property type="entry name" value="Metal_Hydrolase"/>
</dbReference>
<dbReference type="PANTHER" id="PTHR46124">
    <property type="entry name" value="D-AMINOACYL-TRNA DEACYLASE"/>
    <property type="match status" value="1"/>
</dbReference>
<dbReference type="Gene3D" id="3.20.20.140">
    <property type="entry name" value="Metal-dependent hydrolases"/>
    <property type="match status" value="1"/>
</dbReference>
<name>A0ABX7YWU5_9GAMM</name>